<evidence type="ECO:0000313" key="1">
    <source>
        <dbReference type="EMBL" id="KIY47921.1"/>
    </source>
</evidence>
<sequence length="87" mass="9064">MSTKKPSPLRQLADLISASVDKIDAIFEEKGLEYPDLFTPIDPTSASEVAARDPGVLQAAAFAIAACSQLGAMLHAPAIALNQLALS</sequence>
<gene>
    <name evidence="1" type="ORF">FISHEDRAFT_74259</name>
</gene>
<reference evidence="1 2" key="1">
    <citation type="journal article" date="2015" name="Fungal Genet. Biol.">
        <title>Evolution of novel wood decay mechanisms in Agaricales revealed by the genome sequences of Fistulina hepatica and Cylindrobasidium torrendii.</title>
        <authorList>
            <person name="Floudas D."/>
            <person name="Held B.W."/>
            <person name="Riley R."/>
            <person name="Nagy L.G."/>
            <person name="Koehler G."/>
            <person name="Ransdell A.S."/>
            <person name="Younus H."/>
            <person name="Chow J."/>
            <person name="Chiniquy J."/>
            <person name="Lipzen A."/>
            <person name="Tritt A."/>
            <person name="Sun H."/>
            <person name="Haridas S."/>
            <person name="LaButti K."/>
            <person name="Ohm R.A."/>
            <person name="Kues U."/>
            <person name="Blanchette R.A."/>
            <person name="Grigoriev I.V."/>
            <person name="Minto R.E."/>
            <person name="Hibbett D.S."/>
        </authorList>
    </citation>
    <scope>NUCLEOTIDE SEQUENCE [LARGE SCALE GENOMIC DNA]</scope>
    <source>
        <strain evidence="1 2">ATCC 64428</strain>
    </source>
</reference>
<dbReference type="OrthoDB" id="3096923at2759"/>
<feature type="non-terminal residue" evidence="1">
    <location>
        <position position="87"/>
    </location>
</feature>
<name>A0A0D7ADG4_9AGAR</name>
<keyword evidence="2" id="KW-1185">Reference proteome</keyword>
<dbReference type="AlphaFoldDB" id="A0A0D7ADG4"/>
<evidence type="ECO:0000313" key="2">
    <source>
        <dbReference type="Proteomes" id="UP000054144"/>
    </source>
</evidence>
<dbReference type="Proteomes" id="UP000054144">
    <property type="component" value="Unassembled WGS sequence"/>
</dbReference>
<proteinExistence type="predicted"/>
<protein>
    <submittedName>
        <fullName evidence="1">Uncharacterized protein</fullName>
    </submittedName>
</protein>
<dbReference type="EMBL" id="KN881914">
    <property type="protein sequence ID" value="KIY47921.1"/>
    <property type="molecule type" value="Genomic_DNA"/>
</dbReference>
<organism evidence="1 2">
    <name type="scientific">Fistulina hepatica ATCC 64428</name>
    <dbReference type="NCBI Taxonomy" id="1128425"/>
    <lineage>
        <taxon>Eukaryota</taxon>
        <taxon>Fungi</taxon>
        <taxon>Dikarya</taxon>
        <taxon>Basidiomycota</taxon>
        <taxon>Agaricomycotina</taxon>
        <taxon>Agaricomycetes</taxon>
        <taxon>Agaricomycetidae</taxon>
        <taxon>Agaricales</taxon>
        <taxon>Fistulinaceae</taxon>
        <taxon>Fistulina</taxon>
    </lineage>
</organism>
<accession>A0A0D7ADG4</accession>